<dbReference type="Proteomes" id="UP000229498">
    <property type="component" value="Unassembled WGS sequence"/>
</dbReference>
<dbReference type="InterPro" id="IPR036196">
    <property type="entry name" value="Ptyr_pPase_sf"/>
</dbReference>
<feature type="domain" description="Phosphotyrosine protein phosphatase I" evidence="2">
    <location>
        <begin position="1"/>
        <end position="121"/>
    </location>
</feature>
<comment type="caution">
    <text evidence="3">The sequence shown here is derived from an EMBL/GenBank/DDBJ whole genome shotgun (WGS) entry which is preliminary data.</text>
</comment>
<keyword evidence="4" id="KW-1185">Reference proteome</keyword>
<dbReference type="PANTHER" id="PTHR43428:SF1">
    <property type="entry name" value="ARSENATE REDUCTASE"/>
    <property type="match status" value="1"/>
</dbReference>
<dbReference type="OrthoDB" id="9799372at2"/>
<sequence length="127" mass="14302">MAEGLLKQLMGHQIYVDSCGVRAKEVDGFSIAVMDELGIDISGHRAKSFDDLEDTFFDVIISLSPEAQHKAIELTRTMACDVEYWPTLDPSLIEGSREARLAAWRQVRDQLRKRIIERFSPGPAPQV</sequence>
<dbReference type="EMBL" id="PHIG01000005">
    <property type="protein sequence ID" value="PJK31474.1"/>
    <property type="molecule type" value="Genomic_DNA"/>
</dbReference>
<protein>
    <submittedName>
        <fullName evidence="3">Low molecular weight phosphatase family protein</fullName>
    </submittedName>
</protein>
<accession>A0A2M9G6Z0</accession>
<dbReference type="Pfam" id="PF01451">
    <property type="entry name" value="LMWPc"/>
    <property type="match status" value="1"/>
</dbReference>
<dbReference type="GO" id="GO:0046685">
    <property type="term" value="P:response to arsenic-containing substance"/>
    <property type="evidence" value="ECO:0007669"/>
    <property type="project" value="UniProtKB-KW"/>
</dbReference>
<dbReference type="PANTHER" id="PTHR43428">
    <property type="entry name" value="ARSENATE REDUCTASE"/>
    <property type="match status" value="1"/>
</dbReference>
<evidence type="ECO:0000313" key="3">
    <source>
        <dbReference type="EMBL" id="PJK31474.1"/>
    </source>
</evidence>
<dbReference type="AlphaFoldDB" id="A0A2M9G6Z0"/>
<organism evidence="3 4">
    <name type="scientific">Minwuia thermotolerans</name>
    <dbReference type="NCBI Taxonomy" id="2056226"/>
    <lineage>
        <taxon>Bacteria</taxon>
        <taxon>Pseudomonadati</taxon>
        <taxon>Pseudomonadota</taxon>
        <taxon>Alphaproteobacteria</taxon>
        <taxon>Minwuiales</taxon>
        <taxon>Minwuiaceae</taxon>
        <taxon>Minwuia</taxon>
    </lineage>
</organism>
<name>A0A2M9G6Z0_9PROT</name>
<reference evidence="3 4" key="1">
    <citation type="submission" date="2017-11" db="EMBL/GenBank/DDBJ databases">
        <title>Draft genome sequence of Rhizobiales bacterium SY3-13.</title>
        <authorList>
            <person name="Sun C."/>
        </authorList>
    </citation>
    <scope>NUCLEOTIDE SEQUENCE [LARGE SCALE GENOMIC DNA]</scope>
    <source>
        <strain evidence="3 4">SY3-13</strain>
    </source>
</reference>
<evidence type="ECO:0000313" key="4">
    <source>
        <dbReference type="Proteomes" id="UP000229498"/>
    </source>
</evidence>
<dbReference type="Gene3D" id="3.40.50.2300">
    <property type="match status" value="1"/>
</dbReference>
<dbReference type="SMART" id="SM00226">
    <property type="entry name" value="LMWPc"/>
    <property type="match status" value="1"/>
</dbReference>
<dbReference type="InterPro" id="IPR023485">
    <property type="entry name" value="Ptyr_pPase"/>
</dbReference>
<gene>
    <name evidence="3" type="ORF">CVT23_02035</name>
</gene>
<evidence type="ECO:0000259" key="2">
    <source>
        <dbReference type="SMART" id="SM00226"/>
    </source>
</evidence>
<keyword evidence="1" id="KW-0059">Arsenical resistance</keyword>
<proteinExistence type="predicted"/>
<evidence type="ECO:0000256" key="1">
    <source>
        <dbReference type="ARBA" id="ARBA00022849"/>
    </source>
</evidence>
<dbReference type="SUPFAM" id="SSF52788">
    <property type="entry name" value="Phosphotyrosine protein phosphatases I"/>
    <property type="match status" value="1"/>
</dbReference>